<dbReference type="Proteomes" id="UP001348265">
    <property type="component" value="Unassembled WGS sequence"/>
</dbReference>
<protein>
    <recommendedName>
        <fullName evidence="4">DUF2510 domain-containing protein</fullName>
    </recommendedName>
</protein>
<dbReference type="EMBL" id="JAVFKM010000004">
    <property type="protein sequence ID" value="MEF3113849.1"/>
    <property type="molecule type" value="Genomic_DNA"/>
</dbReference>
<reference evidence="2 3" key="1">
    <citation type="submission" date="2023-08" db="EMBL/GenBank/DDBJ databases">
        <authorList>
            <person name="Sharma P."/>
            <person name="Verma V."/>
            <person name="Mohan M.K."/>
            <person name="Dubey A.K."/>
        </authorList>
    </citation>
    <scope>NUCLEOTIDE SEQUENCE [LARGE SCALE GENOMIC DNA]</scope>
    <source>
        <strain evidence="2 3">ADP4</strain>
    </source>
</reference>
<feature type="region of interest" description="Disordered" evidence="1">
    <location>
        <begin position="1"/>
        <end position="26"/>
    </location>
</feature>
<keyword evidence="3" id="KW-1185">Reference proteome</keyword>
<name>A0ABU7WQQ1_9ACTN</name>
<dbReference type="RefSeq" id="WP_331786429.1">
    <property type="nucleotide sequence ID" value="NZ_JAVFKM010000004.1"/>
</dbReference>
<evidence type="ECO:0000256" key="1">
    <source>
        <dbReference type="SAM" id="MobiDB-lite"/>
    </source>
</evidence>
<gene>
    <name evidence="2" type="ORF">RB636_11690</name>
</gene>
<evidence type="ECO:0000313" key="3">
    <source>
        <dbReference type="Proteomes" id="UP001348265"/>
    </source>
</evidence>
<evidence type="ECO:0000313" key="2">
    <source>
        <dbReference type="EMBL" id="MEF3113849.1"/>
    </source>
</evidence>
<evidence type="ECO:0008006" key="4">
    <source>
        <dbReference type="Google" id="ProtNLM"/>
    </source>
</evidence>
<accession>A0ABU7WQQ1</accession>
<proteinExistence type="predicted"/>
<organism evidence="2 3">
    <name type="scientific">Streptomyces chrestomyceticus</name>
    <dbReference type="NCBI Taxonomy" id="68185"/>
    <lineage>
        <taxon>Bacteria</taxon>
        <taxon>Bacillati</taxon>
        <taxon>Actinomycetota</taxon>
        <taxon>Actinomycetes</taxon>
        <taxon>Kitasatosporales</taxon>
        <taxon>Streptomycetaceae</taxon>
        <taxon>Streptomyces</taxon>
    </lineage>
</organism>
<sequence length="47" mass="5553">MSEQIEEPEQVPPRRPENGPQPRVWCWPPDDRPALYVYDGATWKYAP</sequence>
<comment type="caution">
    <text evidence="2">The sequence shown here is derived from an EMBL/GenBank/DDBJ whole genome shotgun (WGS) entry which is preliminary data.</text>
</comment>